<feature type="transmembrane region" description="Helical" evidence="7">
    <location>
        <begin position="240"/>
        <end position="259"/>
    </location>
</feature>
<dbReference type="GO" id="GO:0022857">
    <property type="term" value="F:transmembrane transporter activity"/>
    <property type="evidence" value="ECO:0007669"/>
    <property type="project" value="InterPro"/>
</dbReference>
<dbReference type="AlphaFoldDB" id="A0A0R2QDQ0"/>
<evidence type="ECO:0000256" key="5">
    <source>
        <dbReference type="ARBA" id="ARBA00022989"/>
    </source>
</evidence>
<feature type="transmembrane region" description="Helical" evidence="7">
    <location>
        <begin position="7"/>
        <end position="28"/>
    </location>
</feature>
<evidence type="ECO:0000313" key="9">
    <source>
        <dbReference type="EMBL" id="KRO48294.1"/>
    </source>
</evidence>
<sequence length="394" mass="41418">MANKRLIYILQIAMGFLAAGYGVMFTMLDDWRDQFGIQETGLGIIIAAGFFTSFIAQLTIAPYADKGHARRLLTWGMAANVVGAIVMAYGSSMTGFIFGRVLMGIGAGIAIPAIKRIVIVSDRENMGSNLGRGVAIEVGGFALGPIISALTVGKFGLAAPFLIIAAILVVMVQLIAREDIEETPAEDRTTERFAIDLLRIRPLLGAVLIGVALYVMIGVFDPLWVVMMDDMGASNWVGNAGISIFGMPWILFATVGGAIAQKYGPFRVSAFGLALGAFYMMSYGFIGSPYWMLGVGVTQSALDALTVTGTGIAVAQVAPPERQAGASGLLGGIQTLTGGIVAMTAGSVYEHYGRQAAFVATGITMFTLVCLGCVLVGPKYLRRPASASEAILVS</sequence>
<feature type="transmembrane region" description="Helical" evidence="7">
    <location>
        <begin position="157"/>
        <end position="176"/>
    </location>
</feature>
<protein>
    <recommendedName>
        <fullName evidence="8">Major facilitator superfamily (MFS) profile domain-containing protein</fullName>
    </recommendedName>
</protein>
<feature type="transmembrane region" description="Helical" evidence="7">
    <location>
        <begin position="197"/>
        <end position="220"/>
    </location>
</feature>
<dbReference type="InterPro" id="IPR036259">
    <property type="entry name" value="MFS_trans_sf"/>
</dbReference>
<evidence type="ECO:0000256" key="2">
    <source>
        <dbReference type="ARBA" id="ARBA00022448"/>
    </source>
</evidence>
<feature type="transmembrane region" description="Helical" evidence="7">
    <location>
        <begin position="72"/>
        <end position="91"/>
    </location>
</feature>
<feature type="transmembrane region" description="Helical" evidence="7">
    <location>
        <begin position="327"/>
        <end position="349"/>
    </location>
</feature>
<evidence type="ECO:0000256" key="6">
    <source>
        <dbReference type="ARBA" id="ARBA00023136"/>
    </source>
</evidence>
<feature type="transmembrane region" description="Helical" evidence="7">
    <location>
        <begin position="292"/>
        <end position="315"/>
    </location>
</feature>
<feature type="transmembrane region" description="Helical" evidence="7">
    <location>
        <begin position="266"/>
        <end position="286"/>
    </location>
</feature>
<evidence type="ECO:0000256" key="1">
    <source>
        <dbReference type="ARBA" id="ARBA00004651"/>
    </source>
</evidence>
<comment type="caution">
    <text evidence="9">The sequence shown here is derived from an EMBL/GenBank/DDBJ whole genome shotgun (WGS) entry which is preliminary data.</text>
</comment>
<keyword evidence="5 7" id="KW-1133">Transmembrane helix</keyword>
<dbReference type="Proteomes" id="UP000051017">
    <property type="component" value="Unassembled WGS sequence"/>
</dbReference>
<feature type="transmembrane region" description="Helical" evidence="7">
    <location>
        <begin position="130"/>
        <end position="151"/>
    </location>
</feature>
<dbReference type="GO" id="GO:0005886">
    <property type="term" value="C:plasma membrane"/>
    <property type="evidence" value="ECO:0007669"/>
    <property type="project" value="UniProtKB-SubCell"/>
</dbReference>
<dbReference type="EMBL" id="LIBJ01000100">
    <property type="protein sequence ID" value="KRO48294.1"/>
    <property type="molecule type" value="Genomic_DNA"/>
</dbReference>
<dbReference type="Pfam" id="PF07690">
    <property type="entry name" value="MFS_1"/>
    <property type="match status" value="1"/>
</dbReference>
<dbReference type="InterPro" id="IPR020846">
    <property type="entry name" value="MFS_dom"/>
</dbReference>
<name>A0A0R2QDQ0_9ACTN</name>
<dbReference type="InterPro" id="IPR050171">
    <property type="entry name" value="MFS_Transporters"/>
</dbReference>
<dbReference type="PANTHER" id="PTHR23517:SF13">
    <property type="entry name" value="MAJOR FACILITATOR SUPERFAMILY MFS_1"/>
    <property type="match status" value="1"/>
</dbReference>
<keyword evidence="6 7" id="KW-0472">Membrane</keyword>
<proteinExistence type="predicted"/>
<organism evidence="9 10">
    <name type="scientific">Acidimicrobiia bacterium BACL6 MAG-120924-bin43</name>
    <dbReference type="NCBI Taxonomy" id="1655583"/>
    <lineage>
        <taxon>Bacteria</taxon>
        <taxon>Bacillati</taxon>
        <taxon>Actinomycetota</taxon>
        <taxon>Acidimicrobiia</taxon>
        <taxon>acIV cluster</taxon>
    </lineage>
</organism>
<feature type="domain" description="Major facilitator superfamily (MFS) profile" evidence="8">
    <location>
        <begin position="6"/>
        <end position="380"/>
    </location>
</feature>
<keyword evidence="3" id="KW-1003">Cell membrane</keyword>
<dbReference type="PROSITE" id="PS50850">
    <property type="entry name" value="MFS"/>
    <property type="match status" value="1"/>
</dbReference>
<feature type="transmembrane region" description="Helical" evidence="7">
    <location>
        <begin position="97"/>
        <end position="118"/>
    </location>
</feature>
<keyword evidence="2" id="KW-0813">Transport</keyword>
<gene>
    <name evidence="9" type="ORF">ABR75_05460</name>
</gene>
<evidence type="ECO:0000256" key="7">
    <source>
        <dbReference type="SAM" id="Phobius"/>
    </source>
</evidence>
<dbReference type="Gene3D" id="1.20.1250.20">
    <property type="entry name" value="MFS general substrate transporter like domains"/>
    <property type="match status" value="1"/>
</dbReference>
<dbReference type="InterPro" id="IPR011701">
    <property type="entry name" value="MFS"/>
</dbReference>
<evidence type="ECO:0000256" key="4">
    <source>
        <dbReference type="ARBA" id="ARBA00022692"/>
    </source>
</evidence>
<dbReference type="SUPFAM" id="SSF103473">
    <property type="entry name" value="MFS general substrate transporter"/>
    <property type="match status" value="1"/>
</dbReference>
<feature type="transmembrane region" description="Helical" evidence="7">
    <location>
        <begin position="40"/>
        <end position="60"/>
    </location>
</feature>
<feature type="transmembrane region" description="Helical" evidence="7">
    <location>
        <begin position="355"/>
        <end position="376"/>
    </location>
</feature>
<reference evidence="9 10" key="1">
    <citation type="submission" date="2015-10" db="EMBL/GenBank/DDBJ databases">
        <title>Metagenome-Assembled Genomes uncover a global brackish microbiome.</title>
        <authorList>
            <person name="Hugerth L.W."/>
            <person name="Larsson J."/>
            <person name="Alneberg J."/>
            <person name="Lindh M.V."/>
            <person name="Legrand C."/>
            <person name="Pinhassi J."/>
            <person name="Andersson A.F."/>
        </authorList>
    </citation>
    <scope>NUCLEOTIDE SEQUENCE [LARGE SCALE GENOMIC DNA]</scope>
    <source>
        <strain evidence="9">BACL6 MAG-120924-bin43</strain>
    </source>
</reference>
<evidence type="ECO:0000256" key="3">
    <source>
        <dbReference type="ARBA" id="ARBA00022475"/>
    </source>
</evidence>
<evidence type="ECO:0000313" key="10">
    <source>
        <dbReference type="Proteomes" id="UP000051017"/>
    </source>
</evidence>
<keyword evidence="4 7" id="KW-0812">Transmembrane</keyword>
<accession>A0A0R2QDQ0</accession>
<evidence type="ECO:0000259" key="8">
    <source>
        <dbReference type="PROSITE" id="PS50850"/>
    </source>
</evidence>
<dbReference type="PANTHER" id="PTHR23517">
    <property type="entry name" value="RESISTANCE PROTEIN MDTM, PUTATIVE-RELATED-RELATED"/>
    <property type="match status" value="1"/>
</dbReference>
<comment type="subcellular location">
    <subcellularLocation>
        <location evidence="1">Cell membrane</location>
        <topology evidence="1">Multi-pass membrane protein</topology>
    </subcellularLocation>
</comment>